<dbReference type="Gene3D" id="3.40.50.1820">
    <property type="entry name" value="alpha/beta hydrolase"/>
    <property type="match status" value="1"/>
</dbReference>
<dbReference type="PRINTS" id="PR00111">
    <property type="entry name" value="ABHYDROLASE"/>
</dbReference>
<protein>
    <submittedName>
        <fullName evidence="2">Alpha/beta fold hydrolase</fullName>
    </submittedName>
</protein>
<dbReference type="InterPro" id="IPR000073">
    <property type="entry name" value="AB_hydrolase_1"/>
</dbReference>
<dbReference type="InterPro" id="IPR029058">
    <property type="entry name" value="AB_hydrolase_fold"/>
</dbReference>
<dbReference type="EMBL" id="BAAARW010000050">
    <property type="protein sequence ID" value="GAA2459887.1"/>
    <property type="molecule type" value="Genomic_DNA"/>
</dbReference>
<dbReference type="InterPro" id="IPR050471">
    <property type="entry name" value="AB_hydrolase"/>
</dbReference>
<dbReference type="PANTHER" id="PTHR43433:SF1">
    <property type="entry name" value="BLL5160 PROTEIN"/>
    <property type="match status" value="1"/>
</dbReference>
<dbReference type="SUPFAM" id="SSF53474">
    <property type="entry name" value="alpha/beta-Hydrolases"/>
    <property type="match status" value="1"/>
</dbReference>
<accession>A0ABN3KKE6</accession>
<proteinExistence type="predicted"/>
<dbReference type="GO" id="GO:0016787">
    <property type="term" value="F:hydrolase activity"/>
    <property type="evidence" value="ECO:0007669"/>
    <property type="project" value="UniProtKB-KW"/>
</dbReference>
<dbReference type="Proteomes" id="UP001501231">
    <property type="component" value="Unassembled WGS sequence"/>
</dbReference>
<feature type="domain" description="AB hydrolase-1" evidence="1">
    <location>
        <begin position="15"/>
        <end position="131"/>
    </location>
</feature>
<keyword evidence="3" id="KW-1185">Reference proteome</keyword>
<comment type="caution">
    <text evidence="2">The sequence shown here is derived from an EMBL/GenBank/DDBJ whole genome shotgun (WGS) entry which is preliminary data.</text>
</comment>
<organism evidence="2 3">
    <name type="scientific">Actinomadura vinacea</name>
    <dbReference type="NCBI Taxonomy" id="115336"/>
    <lineage>
        <taxon>Bacteria</taxon>
        <taxon>Bacillati</taxon>
        <taxon>Actinomycetota</taxon>
        <taxon>Actinomycetes</taxon>
        <taxon>Streptosporangiales</taxon>
        <taxon>Thermomonosporaceae</taxon>
        <taxon>Actinomadura</taxon>
    </lineage>
</organism>
<gene>
    <name evidence="2" type="ORF">GCM10010191_95320</name>
</gene>
<dbReference type="Pfam" id="PF00561">
    <property type="entry name" value="Abhydrolase_1"/>
    <property type="match status" value="1"/>
</dbReference>
<evidence type="ECO:0000313" key="2">
    <source>
        <dbReference type="EMBL" id="GAA2459887.1"/>
    </source>
</evidence>
<dbReference type="PANTHER" id="PTHR43433">
    <property type="entry name" value="HYDROLASE, ALPHA/BETA FOLD FAMILY PROTEIN"/>
    <property type="match status" value="1"/>
</dbReference>
<evidence type="ECO:0000313" key="3">
    <source>
        <dbReference type="Proteomes" id="UP001501231"/>
    </source>
</evidence>
<dbReference type="RefSeq" id="WP_344598749.1">
    <property type="nucleotide sequence ID" value="NZ_BAAARW010000050.1"/>
</dbReference>
<evidence type="ECO:0000259" key="1">
    <source>
        <dbReference type="Pfam" id="PF00561"/>
    </source>
</evidence>
<reference evidence="2 3" key="1">
    <citation type="journal article" date="2019" name="Int. J. Syst. Evol. Microbiol.">
        <title>The Global Catalogue of Microorganisms (GCM) 10K type strain sequencing project: providing services to taxonomists for standard genome sequencing and annotation.</title>
        <authorList>
            <consortium name="The Broad Institute Genomics Platform"/>
            <consortium name="The Broad Institute Genome Sequencing Center for Infectious Disease"/>
            <person name="Wu L."/>
            <person name="Ma J."/>
        </authorList>
    </citation>
    <scope>NUCLEOTIDE SEQUENCE [LARGE SCALE GENOMIC DNA]</scope>
    <source>
        <strain evidence="2 3">JCM 3325</strain>
    </source>
</reference>
<name>A0ABN3KKE6_9ACTN</name>
<keyword evidence="2" id="KW-0378">Hydrolase</keyword>
<sequence>MTALHWIATGSDDGPTVLLSNPLGASLAVWRDLAAGLEPGFRVIRYDSRGHGRSPVGDAPIDIDSLADDAADVLDAAGAEHAHIVGLSLGGMVGMSLAARAPSRVRSLTLMCTAAFFPDKAVWSERAGTARAGRMADLADGSLARWFTGKWAQEHPAEMMAAREMFLSTSAEGYARTAAAVGALDLRDSLARIECPALVIAGGSDPSTPPAFLREITAGIERSRFRELEGAHWLPVESAEAVAAAVLPFLRGVDQRVTDGVLPQHVRHSDNL</sequence>